<accession>A0A951QI12</accession>
<gene>
    <name evidence="1" type="ORF">KME60_01050</name>
</gene>
<name>A0A951QI12_9CYAN</name>
<sequence length="80" mass="8768">MLNNPLRTQTSPTATSVALAASYSFQNLLAVVSNTADCGQSTRNVVGSMGDIIPRTWHFNPDMPLLLHPASDYLCLLMWM</sequence>
<comment type="caution">
    <text evidence="1">The sequence shown here is derived from an EMBL/GenBank/DDBJ whole genome shotgun (WGS) entry which is preliminary data.</text>
</comment>
<evidence type="ECO:0000313" key="1">
    <source>
        <dbReference type="EMBL" id="MBW4666048.1"/>
    </source>
</evidence>
<proteinExistence type="predicted"/>
<reference evidence="1" key="1">
    <citation type="submission" date="2021-05" db="EMBL/GenBank/DDBJ databases">
        <authorList>
            <person name="Pietrasiak N."/>
            <person name="Ward R."/>
            <person name="Stajich J.E."/>
            <person name="Kurbessoian T."/>
        </authorList>
    </citation>
    <scope>NUCLEOTIDE SEQUENCE</scope>
    <source>
        <strain evidence="1">GSE-NOS-MK-12-04C</strain>
    </source>
</reference>
<evidence type="ECO:0000313" key="2">
    <source>
        <dbReference type="Proteomes" id="UP000729701"/>
    </source>
</evidence>
<reference evidence="1" key="2">
    <citation type="journal article" date="2022" name="Microbiol. Resour. Announc.">
        <title>Metagenome Sequencing to Explore Phylogenomics of Terrestrial Cyanobacteria.</title>
        <authorList>
            <person name="Ward R.D."/>
            <person name="Stajich J.E."/>
            <person name="Johansen J.R."/>
            <person name="Huntemann M."/>
            <person name="Clum A."/>
            <person name="Foster B."/>
            <person name="Foster B."/>
            <person name="Roux S."/>
            <person name="Palaniappan K."/>
            <person name="Varghese N."/>
            <person name="Mukherjee S."/>
            <person name="Reddy T.B.K."/>
            <person name="Daum C."/>
            <person name="Copeland A."/>
            <person name="Chen I.A."/>
            <person name="Ivanova N.N."/>
            <person name="Kyrpides N.C."/>
            <person name="Shapiro N."/>
            <person name="Eloe-Fadrosh E.A."/>
            <person name="Pietrasiak N."/>
        </authorList>
    </citation>
    <scope>NUCLEOTIDE SEQUENCE</scope>
    <source>
        <strain evidence="1">GSE-NOS-MK-12-04C</strain>
    </source>
</reference>
<organism evidence="1 2">
    <name type="scientific">Cyanomargarita calcarea GSE-NOS-MK-12-04C</name>
    <dbReference type="NCBI Taxonomy" id="2839659"/>
    <lineage>
        <taxon>Bacteria</taxon>
        <taxon>Bacillati</taxon>
        <taxon>Cyanobacteriota</taxon>
        <taxon>Cyanophyceae</taxon>
        <taxon>Nostocales</taxon>
        <taxon>Cyanomargaritaceae</taxon>
        <taxon>Cyanomargarita</taxon>
    </lineage>
</organism>
<dbReference type="Proteomes" id="UP000729701">
    <property type="component" value="Unassembled WGS sequence"/>
</dbReference>
<dbReference type="AlphaFoldDB" id="A0A951QI12"/>
<protein>
    <submittedName>
        <fullName evidence="1">Uncharacterized protein</fullName>
    </submittedName>
</protein>
<dbReference type="EMBL" id="JAHHGZ010000001">
    <property type="protein sequence ID" value="MBW4666048.1"/>
    <property type="molecule type" value="Genomic_DNA"/>
</dbReference>